<comment type="caution">
    <text evidence="1">The sequence shown here is derived from an EMBL/GenBank/DDBJ whole genome shotgun (WGS) entry which is preliminary data.</text>
</comment>
<sequence length="132" mass="13717">MASRLRGMERAAKRSVGQLVCVAIQDGSYYVGRVVGIEHGELILAGVKGKNKIPRKANLKGKAQVSGLFSNLIGGAGLLKPLLGGLGGGLLKKRGGAKAAGGGAFGMIGKIWSGIRIGFRMIKFIWPIFAGK</sequence>
<dbReference type="OrthoDB" id="2663237at2"/>
<evidence type="ECO:0000313" key="2">
    <source>
        <dbReference type="Proteomes" id="UP000295418"/>
    </source>
</evidence>
<proteinExistence type="predicted"/>
<gene>
    <name evidence="1" type="ORF">E0485_14155</name>
</gene>
<organism evidence="1 2">
    <name type="scientific">Paenibacillus albiflavus</name>
    <dbReference type="NCBI Taxonomy" id="2545760"/>
    <lineage>
        <taxon>Bacteria</taxon>
        <taxon>Bacillati</taxon>
        <taxon>Bacillota</taxon>
        <taxon>Bacilli</taxon>
        <taxon>Bacillales</taxon>
        <taxon>Paenibacillaceae</taxon>
        <taxon>Paenibacillus</taxon>
    </lineage>
</organism>
<evidence type="ECO:0000313" key="1">
    <source>
        <dbReference type="EMBL" id="TCZ76338.1"/>
    </source>
</evidence>
<dbReference type="Proteomes" id="UP000295418">
    <property type="component" value="Unassembled WGS sequence"/>
</dbReference>
<reference evidence="1 2" key="1">
    <citation type="submission" date="2019-03" db="EMBL/GenBank/DDBJ databases">
        <authorList>
            <person name="Kim M.K.M."/>
        </authorList>
    </citation>
    <scope>NUCLEOTIDE SEQUENCE [LARGE SCALE GENOMIC DNA]</scope>
    <source>
        <strain evidence="1 2">18JY21-1</strain>
    </source>
</reference>
<dbReference type="AlphaFoldDB" id="A0A4R4EE78"/>
<keyword evidence="2" id="KW-1185">Reference proteome</keyword>
<accession>A0A4R4EE78</accession>
<dbReference type="RefSeq" id="WP_132418705.1">
    <property type="nucleotide sequence ID" value="NZ_SKFG01000013.1"/>
</dbReference>
<name>A0A4R4EE78_9BACL</name>
<protein>
    <submittedName>
        <fullName evidence="1">Uncharacterized protein</fullName>
    </submittedName>
</protein>
<dbReference type="EMBL" id="SKFG01000013">
    <property type="protein sequence ID" value="TCZ76338.1"/>
    <property type="molecule type" value="Genomic_DNA"/>
</dbReference>